<gene>
    <name evidence="1" type="ORF">E5357_06465</name>
</gene>
<evidence type="ECO:0000313" key="1">
    <source>
        <dbReference type="EMBL" id="TGX99247.1"/>
    </source>
</evidence>
<name>A0AC61R1Z2_9FIRM</name>
<evidence type="ECO:0000313" key="2">
    <source>
        <dbReference type="Proteomes" id="UP000307720"/>
    </source>
</evidence>
<protein>
    <submittedName>
        <fullName evidence="1">DUF4981 domain-containing protein</fullName>
    </submittedName>
</protein>
<dbReference type="EMBL" id="SRZB01000009">
    <property type="protein sequence ID" value="TGX99247.1"/>
    <property type="molecule type" value="Genomic_DNA"/>
</dbReference>
<sequence length="1010" mass="115843">MKVFDYGKVKDPEYFADGRCPMHSDHVAYASWEEYEERNSSFRYSLDGLWKFAYAGNYAQTVPGFEQPEYDCRSWGDIRVPASIQMEGWDIPQYVNVQYPWDGREEVSPGEIPERFNPIASYVKYFTIPGHMQGKRLYLSFQGAESGLAVWMNGSFAGYSEDSFTPSDFEITPYVREGENKLAVRVFKWTSSSWCEDQDFYRFSGLHRSVYLYAVPQIHIADMRIRTLFDEGYRDAELEICIEAVLSGKASAKLTLLGSEGEIFSRTESLEEHNTFCYQVSAPRLWSAEKPNLYELRIEVWDGAGNLTECISQNVGFRKFEIKDGIMCLNGKRIVFKGVNRHEFSSKTGRVVSKEELLQDILTMKRNNINAVRTSHYPNSSELYELCDVYGLYLIAENNMESHGSWEPIERGKGEIEDVLPGDRAEWEAMMLDRVNSCYQRDKNHPSILIWSCGNESFGGSVIWHMAEQFRRLDDTRLVHYEGIFHDRRYRDSSDMESQMYSSVEAIKEFLAKDRSKPFISCEYSHAMGNSCGAMNKYTELADTDMSYQGGFIWDYIDQSIRKKNRYGEVFQAYGGDFGERPTDYTFSGNGIVYGGEREESPKMPSVKYNYQGIDVRFEGDMVHIRNKNLFTRTSEYCCMVLVEREGRQIEKTVLETDVAPLAEKAYPLPVKRRTAPGEYAVTVSFALKESTLWAEAGHEIAFGQMIYRVEGSEETHGGKIRVIHGEWNTGVQGENFSALFSNLSGGMVSCRYGGKELLETIPMPNFWRAPTDNDKGNMMPQRYAQWKIASMYLTHKPFGKPAQSEPRVEEAEDSVTVTFRYGMPVTPEAECFVAYRVFGDGTVQVKLSYAPVRELGDMPEFGMMFRLNADYEHVKWYGYGPQETYADRMQGAKLGVYKNQVKDNLAKYLVPQECGNKQGVRWAEVTDYKGRGLRFWGEELNFSALPYTPHELENARHVYELPPVHYTTVRVAKAQMGVGGDDSWGSRTHPEFLLDAGEPMEFSFFFRGI</sequence>
<keyword evidence="2" id="KW-1185">Reference proteome</keyword>
<reference evidence="1" key="1">
    <citation type="submission" date="2019-04" db="EMBL/GenBank/DDBJ databases">
        <title>Microbes associate with the intestines of laboratory mice.</title>
        <authorList>
            <person name="Navarre W."/>
            <person name="Wong E."/>
            <person name="Huang K."/>
            <person name="Tropini C."/>
            <person name="Ng K."/>
            <person name="Yu B."/>
        </authorList>
    </citation>
    <scope>NUCLEOTIDE SEQUENCE</scope>
    <source>
        <strain evidence="1">NM72_1-8</strain>
    </source>
</reference>
<dbReference type="Proteomes" id="UP000307720">
    <property type="component" value="Unassembled WGS sequence"/>
</dbReference>
<comment type="caution">
    <text evidence="1">The sequence shown here is derived from an EMBL/GenBank/DDBJ whole genome shotgun (WGS) entry which is preliminary data.</text>
</comment>
<proteinExistence type="predicted"/>
<accession>A0AC61R1Z2</accession>
<organism evidence="1 2">
    <name type="scientific">Hominisplanchenecus murintestinalis</name>
    <dbReference type="NCBI Taxonomy" id="2941517"/>
    <lineage>
        <taxon>Bacteria</taxon>
        <taxon>Bacillati</taxon>
        <taxon>Bacillota</taxon>
        <taxon>Clostridia</taxon>
        <taxon>Lachnospirales</taxon>
        <taxon>Lachnospiraceae</taxon>
        <taxon>Hominisplanchenecus</taxon>
    </lineage>
</organism>